<accession>A0ABW5WLE4</accession>
<comment type="caution">
    <text evidence="2">The sequence shown here is derived from an EMBL/GenBank/DDBJ whole genome shotgun (WGS) entry which is preliminary data.</text>
</comment>
<reference evidence="3" key="1">
    <citation type="journal article" date="2019" name="Int. J. Syst. Evol. Microbiol.">
        <title>The Global Catalogue of Microorganisms (GCM) 10K type strain sequencing project: providing services to taxonomists for standard genome sequencing and annotation.</title>
        <authorList>
            <consortium name="The Broad Institute Genomics Platform"/>
            <consortium name="The Broad Institute Genome Sequencing Center for Infectious Disease"/>
            <person name="Wu L."/>
            <person name="Ma J."/>
        </authorList>
    </citation>
    <scope>NUCLEOTIDE SEQUENCE [LARGE SCALE GENOMIC DNA]</scope>
    <source>
        <strain evidence="3">IBRC-M 10906</strain>
    </source>
</reference>
<keyword evidence="1" id="KW-0812">Transmembrane</keyword>
<feature type="transmembrane region" description="Helical" evidence="1">
    <location>
        <begin position="52"/>
        <end position="77"/>
    </location>
</feature>
<dbReference type="Proteomes" id="UP001597478">
    <property type="component" value="Unassembled WGS sequence"/>
</dbReference>
<gene>
    <name evidence="2" type="ORF">ACFS2C_27725</name>
</gene>
<dbReference type="RefSeq" id="WP_377394766.1">
    <property type="nucleotide sequence ID" value="NZ_JBHSAN010000054.1"/>
</dbReference>
<sequence length="176" mass="18743">MAAEHELGAVLGRYETDNERRRRIAFVAVPVGAAVGCLGVLMMLILDADAGGAMIFPALVGGAGFGAFVVGLCQAWLTATRTDEVFTLYEGGLVHSYGGKSWPISWAEIADIKDNGKDSALHRALGIDVQYRVVLRSPVGGRRSVTISGFTDDAVRLAETVRQAAVHGIRPGRYGR</sequence>
<feature type="transmembrane region" description="Helical" evidence="1">
    <location>
        <begin position="24"/>
        <end position="46"/>
    </location>
</feature>
<protein>
    <recommendedName>
        <fullName evidence="4">PH domain-containing protein</fullName>
    </recommendedName>
</protein>
<keyword evidence="3" id="KW-1185">Reference proteome</keyword>
<name>A0ABW5WLE4_9PSEU</name>
<keyword evidence="1" id="KW-0472">Membrane</keyword>
<keyword evidence="1" id="KW-1133">Transmembrane helix</keyword>
<organism evidence="2 3">
    <name type="scientific">Prauserella oleivorans</name>
    <dbReference type="NCBI Taxonomy" id="1478153"/>
    <lineage>
        <taxon>Bacteria</taxon>
        <taxon>Bacillati</taxon>
        <taxon>Actinomycetota</taxon>
        <taxon>Actinomycetes</taxon>
        <taxon>Pseudonocardiales</taxon>
        <taxon>Pseudonocardiaceae</taxon>
        <taxon>Prauserella</taxon>
    </lineage>
</organism>
<evidence type="ECO:0000313" key="3">
    <source>
        <dbReference type="Proteomes" id="UP001597478"/>
    </source>
</evidence>
<proteinExistence type="predicted"/>
<evidence type="ECO:0000256" key="1">
    <source>
        <dbReference type="SAM" id="Phobius"/>
    </source>
</evidence>
<dbReference type="EMBL" id="JBHUOF010000049">
    <property type="protein sequence ID" value="MFD2803185.1"/>
    <property type="molecule type" value="Genomic_DNA"/>
</dbReference>
<evidence type="ECO:0000313" key="2">
    <source>
        <dbReference type="EMBL" id="MFD2803185.1"/>
    </source>
</evidence>
<evidence type="ECO:0008006" key="4">
    <source>
        <dbReference type="Google" id="ProtNLM"/>
    </source>
</evidence>